<evidence type="ECO:0000256" key="1">
    <source>
        <dbReference type="SAM" id="MobiDB-lite"/>
    </source>
</evidence>
<organism evidence="2 3">
    <name type="scientific">Colletotrichum tofieldiae</name>
    <dbReference type="NCBI Taxonomy" id="708197"/>
    <lineage>
        <taxon>Eukaryota</taxon>
        <taxon>Fungi</taxon>
        <taxon>Dikarya</taxon>
        <taxon>Ascomycota</taxon>
        <taxon>Pezizomycotina</taxon>
        <taxon>Sordariomycetes</taxon>
        <taxon>Hypocreomycetidae</taxon>
        <taxon>Glomerellales</taxon>
        <taxon>Glomerellaceae</taxon>
        <taxon>Colletotrichum</taxon>
        <taxon>Colletotrichum spaethianum species complex</taxon>
    </lineage>
</organism>
<accession>A0A166W381</accession>
<dbReference type="EMBL" id="LFIV01000025">
    <property type="protein sequence ID" value="KZL75260.1"/>
    <property type="molecule type" value="Genomic_DNA"/>
</dbReference>
<evidence type="ECO:0000313" key="3">
    <source>
        <dbReference type="Proteomes" id="UP000076552"/>
    </source>
</evidence>
<proteinExistence type="predicted"/>
<sequence length="90" mass="10424">MIDNFEALNGGSTTLSDHGRRMDMLALFLRFIKIMLWRDIHPTKQARKKRKLSPKAAVGLSHSDTFKYHDGSDDNTNENDSQSDERRWSD</sequence>
<comment type="caution">
    <text evidence="2">The sequence shown here is derived from an EMBL/GenBank/DDBJ whole genome shotgun (WGS) entry which is preliminary data.</text>
</comment>
<feature type="region of interest" description="Disordered" evidence="1">
    <location>
        <begin position="63"/>
        <end position="90"/>
    </location>
</feature>
<dbReference type="AlphaFoldDB" id="A0A166W381"/>
<evidence type="ECO:0000313" key="2">
    <source>
        <dbReference type="EMBL" id="KZL75260.1"/>
    </source>
</evidence>
<keyword evidence="3" id="KW-1185">Reference proteome</keyword>
<reference evidence="2 3" key="1">
    <citation type="submission" date="2015-06" db="EMBL/GenBank/DDBJ databases">
        <title>Survival trade-offs in plant roots during colonization by closely related pathogenic and mutualistic fungi.</title>
        <authorList>
            <person name="Hacquard S."/>
            <person name="Kracher B."/>
            <person name="Hiruma K."/>
            <person name="Weinman A."/>
            <person name="Muench P."/>
            <person name="Garrido Oter R."/>
            <person name="Ver Loren van Themaat E."/>
            <person name="Dallerey J.-F."/>
            <person name="Damm U."/>
            <person name="Henrissat B."/>
            <person name="Lespinet O."/>
            <person name="Thon M."/>
            <person name="Kemen E."/>
            <person name="McHardy A.C."/>
            <person name="Schulze-Lefert P."/>
            <person name="O'Connell R.J."/>
        </authorList>
    </citation>
    <scope>NUCLEOTIDE SEQUENCE [LARGE SCALE GENOMIC DNA]</scope>
    <source>
        <strain evidence="2 3">0861</strain>
    </source>
</reference>
<protein>
    <submittedName>
        <fullName evidence="2">Uncharacterized protein</fullName>
    </submittedName>
</protein>
<name>A0A166W381_9PEZI</name>
<dbReference type="Proteomes" id="UP000076552">
    <property type="component" value="Unassembled WGS sequence"/>
</dbReference>
<gene>
    <name evidence="2" type="ORF">CT0861_03248</name>
</gene>